<dbReference type="EMBL" id="CP092864">
    <property type="protein sequence ID" value="UYV63172.1"/>
    <property type="molecule type" value="Genomic_DNA"/>
</dbReference>
<dbReference type="InterPro" id="IPR036397">
    <property type="entry name" value="RNaseH_sf"/>
</dbReference>
<reference evidence="1 2" key="1">
    <citation type="submission" date="2022-01" db="EMBL/GenBank/DDBJ databases">
        <title>A chromosomal length assembly of Cordylochernes scorpioides.</title>
        <authorList>
            <person name="Zeh D."/>
            <person name="Zeh J."/>
        </authorList>
    </citation>
    <scope>NUCLEOTIDE SEQUENCE [LARGE SCALE GENOMIC DNA]</scope>
    <source>
        <strain evidence="1">IN4F17</strain>
        <tissue evidence="1">Whole Body</tissue>
    </source>
</reference>
<dbReference type="Proteomes" id="UP001235939">
    <property type="component" value="Chromosome 02"/>
</dbReference>
<sequence length="269" mass="31669">MAHCLPDVLMKLGCSGLWRIRNTSQLPTASPHSRRLGHQNMVELTLSVDELVCVELTRASLFNEYLKSEDTCKMGWRARSLDLNPIERAWDYLGRKVSPRIPPPRTTQELSTTFEQEWTLIPNELLNILISSMRRRILRVNLSFLKMNSLLFKNVIPFRKYDWSQNKELLKQNLDALEEIYDIATYIDTMTADFTEQIFKAMELSNITHTHTKIVNKCNTISKPWYDRECYQMKNPTKSSLKKYTNSAEEQDRKKYIEEILKITKDKKR</sequence>
<gene>
    <name evidence="1" type="ORF">LAZ67_2003344</name>
</gene>
<name>A0ABY6K3I7_9ARAC</name>
<keyword evidence="2" id="KW-1185">Reference proteome</keyword>
<evidence type="ECO:0000313" key="1">
    <source>
        <dbReference type="EMBL" id="UYV63172.1"/>
    </source>
</evidence>
<evidence type="ECO:0000313" key="2">
    <source>
        <dbReference type="Proteomes" id="UP001235939"/>
    </source>
</evidence>
<dbReference type="Gene3D" id="3.30.420.10">
    <property type="entry name" value="Ribonuclease H-like superfamily/Ribonuclease H"/>
    <property type="match status" value="1"/>
</dbReference>
<protein>
    <submittedName>
        <fullName evidence="1">Uncharacterized protein</fullName>
    </submittedName>
</protein>
<proteinExistence type="predicted"/>
<accession>A0ABY6K3I7</accession>
<organism evidence="1 2">
    <name type="scientific">Cordylochernes scorpioides</name>
    <dbReference type="NCBI Taxonomy" id="51811"/>
    <lineage>
        <taxon>Eukaryota</taxon>
        <taxon>Metazoa</taxon>
        <taxon>Ecdysozoa</taxon>
        <taxon>Arthropoda</taxon>
        <taxon>Chelicerata</taxon>
        <taxon>Arachnida</taxon>
        <taxon>Pseudoscorpiones</taxon>
        <taxon>Cheliferoidea</taxon>
        <taxon>Chernetidae</taxon>
        <taxon>Cordylochernes</taxon>
    </lineage>
</organism>